<sequence>MHSRAAMDQLRAYEEAVQSPCRCRICGREYYPQRGDEPCHHEEETAGEQPIVEEEHT</sequence>
<evidence type="ECO:0000313" key="3">
    <source>
        <dbReference type="Proteomes" id="UP000034849"/>
    </source>
</evidence>
<evidence type="ECO:0000256" key="1">
    <source>
        <dbReference type="SAM" id="MobiDB-lite"/>
    </source>
</evidence>
<name>A0A0G0G834_9BACT</name>
<accession>A0A0G0G834</accession>
<dbReference type="AlphaFoldDB" id="A0A0G0G834"/>
<evidence type="ECO:0000313" key="2">
    <source>
        <dbReference type="EMBL" id="KKQ27263.1"/>
    </source>
</evidence>
<protein>
    <submittedName>
        <fullName evidence="2">Uncharacterized protein</fullName>
    </submittedName>
</protein>
<comment type="caution">
    <text evidence="2">The sequence shown here is derived from an EMBL/GenBank/DDBJ whole genome shotgun (WGS) entry which is preliminary data.</text>
</comment>
<feature type="compositionally biased region" description="Basic and acidic residues" evidence="1">
    <location>
        <begin position="34"/>
        <end position="44"/>
    </location>
</feature>
<reference evidence="2 3" key="1">
    <citation type="journal article" date="2015" name="Nature">
        <title>rRNA introns, odd ribosomes, and small enigmatic genomes across a large radiation of phyla.</title>
        <authorList>
            <person name="Brown C.T."/>
            <person name="Hug L.A."/>
            <person name="Thomas B.C."/>
            <person name="Sharon I."/>
            <person name="Castelle C.J."/>
            <person name="Singh A."/>
            <person name="Wilkins M.J."/>
            <person name="Williams K.H."/>
            <person name="Banfield J.F."/>
        </authorList>
    </citation>
    <scope>NUCLEOTIDE SEQUENCE [LARGE SCALE GENOMIC DNA]</scope>
</reference>
<feature type="region of interest" description="Disordered" evidence="1">
    <location>
        <begin position="33"/>
        <end position="57"/>
    </location>
</feature>
<dbReference type="Proteomes" id="UP000034849">
    <property type="component" value="Unassembled WGS sequence"/>
</dbReference>
<gene>
    <name evidence="2" type="ORF">US42_C0011G0001</name>
</gene>
<proteinExistence type="predicted"/>
<dbReference type="EMBL" id="LBSX01000011">
    <property type="protein sequence ID" value="KKQ27263.1"/>
    <property type="molecule type" value="Genomic_DNA"/>
</dbReference>
<organism evidence="2 3">
    <name type="scientific">Candidatus Magasanikbacteria bacterium GW2011_GWC2_37_14</name>
    <dbReference type="NCBI Taxonomy" id="1619046"/>
    <lineage>
        <taxon>Bacteria</taxon>
        <taxon>Candidatus Magasanikiibacteriota</taxon>
    </lineage>
</organism>